<dbReference type="Proteomes" id="UP000031121">
    <property type="component" value="Chromosome"/>
</dbReference>
<dbReference type="InterPro" id="IPR003784">
    <property type="entry name" value="BioY"/>
</dbReference>
<dbReference type="STRING" id="1531429.JI75_02125"/>
<evidence type="ECO:0000256" key="2">
    <source>
        <dbReference type="PIRNR" id="PIRNR016661"/>
    </source>
</evidence>
<keyword evidence="2" id="KW-0813">Transport</keyword>
<sequence length="181" mass="18466">MTASAGRTRSIAFVALTIAIMAVSAWITVPFGPVPFTLQTFAIMFAILVLEPKQSIAAVAGYLILGGFGAPVFSGMRGGLGVLVGPTGGFIWGFLIGAVLAAGLLHLLRSRGIDNFAGSIAAGVVFMVVVHVCGCAQFMAVAHTDLAGALAVTVAPFVIIDIAKLAAATVVARSVARVVRR</sequence>
<dbReference type="Pfam" id="PF02632">
    <property type="entry name" value="BioY"/>
    <property type="match status" value="1"/>
</dbReference>
<organism evidence="4 5">
    <name type="scientific">Berryella intestinalis</name>
    <dbReference type="NCBI Taxonomy" id="1531429"/>
    <lineage>
        <taxon>Bacteria</taxon>
        <taxon>Bacillati</taxon>
        <taxon>Actinomycetota</taxon>
        <taxon>Coriobacteriia</taxon>
        <taxon>Eggerthellales</taxon>
        <taxon>Eggerthellaceae</taxon>
        <taxon>Berryella</taxon>
    </lineage>
</organism>
<feature type="transmembrane region" description="Helical" evidence="3">
    <location>
        <begin position="120"/>
        <end position="140"/>
    </location>
</feature>
<comment type="subcellular location">
    <subcellularLocation>
        <location evidence="2">Cell membrane</location>
        <topology evidence="2">Multi-pass membrane protein</topology>
    </subcellularLocation>
</comment>
<dbReference type="PANTHER" id="PTHR34295:SF1">
    <property type="entry name" value="BIOTIN TRANSPORTER BIOY"/>
    <property type="match status" value="1"/>
</dbReference>
<name>A0A0A8B2M7_9ACTN</name>
<reference evidence="5" key="1">
    <citation type="submission" date="2014-08" db="EMBL/GenBank/DDBJ databases">
        <title>Coriobacteriaceae sp. complete genome.</title>
        <authorList>
            <person name="Looft T."/>
            <person name="Bayles D.O."/>
            <person name="Stanton T.B."/>
        </authorList>
    </citation>
    <scope>NUCLEOTIDE SEQUENCE [LARGE SCALE GENOMIC DNA]</scope>
    <source>
        <strain evidence="5">68-1-3</strain>
    </source>
</reference>
<feature type="transmembrane region" description="Helical" evidence="3">
    <location>
        <begin position="146"/>
        <end position="172"/>
    </location>
</feature>
<dbReference type="AlphaFoldDB" id="A0A0A8B2M7"/>
<keyword evidence="2 3" id="KW-0472">Membrane</keyword>
<feature type="transmembrane region" description="Helical" evidence="3">
    <location>
        <begin position="34"/>
        <end position="50"/>
    </location>
</feature>
<evidence type="ECO:0000256" key="1">
    <source>
        <dbReference type="ARBA" id="ARBA00010692"/>
    </source>
</evidence>
<comment type="similarity">
    <text evidence="1 2">Belongs to the BioY family.</text>
</comment>
<dbReference type="PIRSF" id="PIRSF016661">
    <property type="entry name" value="BioY"/>
    <property type="match status" value="1"/>
</dbReference>
<evidence type="ECO:0000256" key="3">
    <source>
        <dbReference type="SAM" id="Phobius"/>
    </source>
</evidence>
<accession>A0A0A8B2M7</accession>
<feature type="transmembrane region" description="Helical" evidence="3">
    <location>
        <begin position="62"/>
        <end position="84"/>
    </location>
</feature>
<keyword evidence="5" id="KW-1185">Reference proteome</keyword>
<dbReference type="GO" id="GO:0005886">
    <property type="term" value="C:plasma membrane"/>
    <property type="evidence" value="ECO:0007669"/>
    <property type="project" value="UniProtKB-SubCell"/>
</dbReference>
<dbReference type="HOGENOM" id="CLU_077931_3_0_11"/>
<dbReference type="EMBL" id="CP009302">
    <property type="protein sequence ID" value="AJC11655.1"/>
    <property type="molecule type" value="Genomic_DNA"/>
</dbReference>
<evidence type="ECO:0000313" key="4">
    <source>
        <dbReference type="EMBL" id="AJC11655.1"/>
    </source>
</evidence>
<evidence type="ECO:0000313" key="5">
    <source>
        <dbReference type="Proteomes" id="UP000031121"/>
    </source>
</evidence>
<keyword evidence="3" id="KW-0812">Transmembrane</keyword>
<dbReference type="GO" id="GO:0015225">
    <property type="term" value="F:biotin transmembrane transporter activity"/>
    <property type="evidence" value="ECO:0007669"/>
    <property type="project" value="UniProtKB-UniRule"/>
</dbReference>
<keyword evidence="2" id="KW-1003">Cell membrane</keyword>
<protein>
    <recommendedName>
        <fullName evidence="2">Biotin transporter</fullName>
    </recommendedName>
</protein>
<dbReference type="PANTHER" id="PTHR34295">
    <property type="entry name" value="BIOTIN TRANSPORTER BIOY"/>
    <property type="match status" value="1"/>
</dbReference>
<gene>
    <name evidence="4" type="ORF">JI75_02125</name>
</gene>
<dbReference type="KEGG" id="cbac:JI75_02125"/>
<feature type="transmembrane region" description="Helical" evidence="3">
    <location>
        <begin position="90"/>
        <end position="108"/>
    </location>
</feature>
<proteinExistence type="inferred from homology"/>
<feature type="transmembrane region" description="Helical" evidence="3">
    <location>
        <begin position="12"/>
        <end position="28"/>
    </location>
</feature>
<keyword evidence="3" id="KW-1133">Transmembrane helix</keyword>
<reference evidence="4 5" key="2">
    <citation type="journal article" date="2015" name="Genome Announc.">
        <title>Complete Genome Sequence of Coriobacteriaceae Strain 68-1-3, a Novel Mucus-Degrading Isolate from the Swine Intestinal Tract.</title>
        <authorList>
            <person name="Looft T."/>
            <person name="Bayles D.O."/>
            <person name="Alt D.P."/>
            <person name="Stanton T.B."/>
        </authorList>
    </citation>
    <scope>NUCLEOTIDE SEQUENCE [LARGE SCALE GENOMIC DNA]</scope>
    <source>
        <strain evidence="4 5">68-1-3</strain>
    </source>
</reference>
<dbReference type="Gene3D" id="1.10.1760.20">
    <property type="match status" value="1"/>
</dbReference>